<comment type="cofactor">
    <cofactor evidence="10">
        <name>Mg(2+)</name>
        <dbReference type="ChEBI" id="CHEBI:18420"/>
    </cofactor>
    <text evidence="10">Binds 1 Mg(2+) ion per subunit.</text>
</comment>
<feature type="binding site" evidence="10">
    <location>
        <position position="174"/>
    </location>
    <ligand>
        <name>thiamine diphosphate</name>
        <dbReference type="ChEBI" id="CHEBI:58937"/>
    </ligand>
</feature>
<feature type="binding site" evidence="10">
    <location>
        <begin position="145"/>
        <end position="146"/>
    </location>
    <ligand>
        <name>thiamine diphosphate</name>
        <dbReference type="ChEBI" id="CHEBI:58937"/>
    </ligand>
</feature>
<dbReference type="GO" id="GO:0016114">
    <property type="term" value="P:terpenoid biosynthetic process"/>
    <property type="evidence" value="ECO:0007669"/>
    <property type="project" value="UniProtKB-UniRule"/>
</dbReference>
<keyword evidence="4 10" id="KW-0808">Transferase</keyword>
<evidence type="ECO:0000256" key="8">
    <source>
        <dbReference type="ARBA" id="ARBA00023052"/>
    </source>
</evidence>
<dbReference type="Pfam" id="PF02780">
    <property type="entry name" value="Transketolase_C"/>
    <property type="match status" value="1"/>
</dbReference>
<comment type="pathway">
    <text evidence="1 10">Metabolic intermediate biosynthesis; 1-deoxy-D-xylulose 5-phosphate biosynthesis; 1-deoxy-D-xylulose 5-phosphate from D-glyceraldehyde 3-phosphate and pyruvate: step 1/1.</text>
</comment>
<dbReference type="KEGG" id="caci:CLOAM0157"/>
<dbReference type="GO" id="GO:0005829">
    <property type="term" value="C:cytosol"/>
    <property type="evidence" value="ECO:0007669"/>
    <property type="project" value="TreeGrafter"/>
</dbReference>
<dbReference type="Proteomes" id="UP000002019">
    <property type="component" value="Chromosome"/>
</dbReference>
<feature type="binding site" evidence="10">
    <location>
        <begin position="113"/>
        <end position="115"/>
    </location>
    <ligand>
        <name>thiamine diphosphate</name>
        <dbReference type="ChEBI" id="CHEBI:58937"/>
    </ligand>
</feature>
<dbReference type="NCBIfam" id="TIGR00204">
    <property type="entry name" value="dxs"/>
    <property type="match status" value="1"/>
</dbReference>
<dbReference type="Gene3D" id="3.40.50.920">
    <property type="match status" value="1"/>
</dbReference>
<dbReference type="AlphaFoldDB" id="B0VF15"/>
<dbReference type="HAMAP" id="MF_00315">
    <property type="entry name" value="DXP_synth"/>
    <property type="match status" value="1"/>
</dbReference>
<evidence type="ECO:0000256" key="3">
    <source>
        <dbReference type="ARBA" id="ARBA00011738"/>
    </source>
</evidence>
<evidence type="ECO:0000256" key="6">
    <source>
        <dbReference type="ARBA" id="ARBA00022842"/>
    </source>
</evidence>
<evidence type="ECO:0000313" key="13">
    <source>
        <dbReference type="Proteomes" id="UP000002019"/>
    </source>
</evidence>
<dbReference type="GO" id="GO:0000287">
    <property type="term" value="F:magnesium ion binding"/>
    <property type="evidence" value="ECO:0007669"/>
    <property type="project" value="UniProtKB-UniRule"/>
</dbReference>
<keyword evidence="6 10" id="KW-0460">Magnesium</keyword>
<dbReference type="Gene3D" id="3.40.50.970">
    <property type="match status" value="2"/>
</dbReference>
<dbReference type="UniPathway" id="UPA00064">
    <property type="reaction ID" value="UER00091"/>
</dbReference>
<dbReference type="GO" id="GO:0009228">
    <property type="term" value="P:thiamine biosynthetic process"/>
    <property type="evidence" value="ECO:0007669"/>
    <property type="project" value="UniProtKB-UniRule"/>
</dbReference>
<dbReference type="SUPFAM" id="SSF52922">
    <property type="entry name" value="TK C-terminal domain-like"/>
    <property type="match status" value="1"/>
</dbReference>
<dbReference type="PROSITE" id="PS00801">
    <property type="entry name" value="TRANSKETOLASE_1"/>
    <property type="match status" value="1"/>
</dbReference>
<dbReference type="EMBL" id="CU466930">
    <property type="protein sequence ID" value="CAO80067.1"/>
    <property type="molecule type" value="Genomic_DNA"/>
</dbReference>
<evidence type="ECO:0000259" key="11">
    <source>
        <dbReference type="SMART" id="SM00861"/>
    </source>
</evidence>
<sequence length="622" mass="68280">MILEQITEPKQIQALTVSELKILAKEVRSRIVEVVSKTGGHLAPSLGTVDLTIALLHLFDPLKDRIVWDVGHQAYSWKILTGRNAQFDTLRQYKGLSGFTNREESPYDAFTTGHSSTSISAALGIACARDLNNEQGHCIAVIGDGALTGGMSFEALNHGGHLQKDKFIVILNDNEMSISKNVGGLQKYMARMLASKSYNVLKKQVWDFSYTLPANIRRSFIYGAQKLEESMMNILVPNIIFEDLGFKYVGPIDGHDIEQLLKIIKRVKNFMVGPVLIHIVTQKGKGYPPAEKNSELFHGTGPFDLKTGKQISDGKQTWSELMGSTLITLAQKDPKIIAITAAMTAGTGLTKFEETYPDRFFDVGIAEQHSVTLAAGMSTKGLKPFVAIYSTFLQRALDQIIHDVALPKLPVVFCIDRAGLVGEDGATHHGAFDLSYLNFVPNMIILTPSTAEELSAMLFWAASYQEGPVAIRYPRGTAIHSSVHKSLTNFNPFPAIIHSNKGKIALVACGDAFFTAEAVHNLLAKDKIPAQLIQLLSVKPLDENTLLSLASTCNYIFTFENNAVIGGMGARIAQLLATEPVKIINFGYPDHFIAQGKNSELLDEIGFTPNKLYKQIVQTLNE</sequence>
<accession>B0VF15</accession>
<dbReference type="PANTHER" id="PTHR43322:SF5">
    <property type="entry name" value="1-DEOXY-D-XYLULOSE-5-PHOSPHATE SYNTHASE, CHLOROPLASTIC"/>
    <property type="match status" value="1"/>
</dbReference>
<dbReference type="GO" id="GO:0019288">
    <property type="term" value="P:isopentenyl diphosphate biosynthetic process, methylerythritol 4-phosphate pathway"/>
    <property type="evidence" value="ECO:0007669"/>
    <property type="project" value="TreeGrafter"/>
</dbReference>
<evidence type="ECO:0000256" key="5">
    <source>
        <dbReference type="ARBA" id="ARBA00022723"/>
    </source>
</evidence>
<evidence type="ECO:0000256" key="2">
    <source>
        <dbReference type="ARBA" id="ARBA00011081"/>
    </source>
</evidence>
<comment type="similarity">
    <text evidence="2 10">Belongs to the transketolase family. DXPS subfamily.</text>
</comment>
<feature type="binding site" evidence="10">
    <location>
        <position position="144"/>
    </location>
    <ligand>
        <name>Mg(2+)</name>
        <dbReference type="ChEBI" id="CHEBI:18420"/>
    </ligand>
</feature>
<dbReference type="PROSITE" id="PS00802">
    <property type="entry name" value="TRANSKETOLASE_2"/>
    <property type="match status" value="1"/>
</dbReference>
<dbReference type="STRING" id="459349.CLOAM0157"/>
<feature type="binding site" evidence="10">
    <location>
        <position position="287"/>
    </location>
    <ligand>
        <name>thiamine diphosphate</name>
        <dbReference type="ChEBI" id="CHEBI:58937"/>
    </ligand>
</feature>
<comment type="catalytic activity">
    <reaction evidence="10">
        <text>D-glyceraldehyde 3-phosphate + pyruvate + H(+) = 1-deoxy-D-xylulose 5-phosphate + CO2</text>
        <dbReference type="Rhea" id="RHEA:12605"/>
        <dbReference type="ChEBI" id="CHEBI:15361"/>
        <dbReference type="ChEBI" id="CHEBI:15378"/>
        <dbReference type="ChEBI" id="CHEBI:16526"/>
        <dbReference type="ChEBI" id="CHEBI:57792"/>
        <dbReference type="ChEBI" id="CHEBI:59776"/>
        <dbReference type="EC" id="2.2.1.7"/>
    </reaction>
</comment>
<organism evidence="12 13">
    <name type="scientific">Cloacimonas acidaminovorans (strain Evry)</name>
    <dbReference type="NCBI Taxonomy" id="459349"/>
    <lineage>
        <taxon>Bacteria</taxon>
        <taxon>Pseudomonadati</taxon>
        <taxon>Candidatus Cloacimonadota</taxon>
        <taxon>Candidatus Cloacimonadia</taxon>
        <taxon>Candidatus Cloacimonadales</taxon>
        <taxon>Candidatus Cloacimonadaceae</taxon>
        <taxon>Candidatus Cloacimonas</taxon>
    </lineage>
</organism>
<evidence type="ECO:0000313" key="12">
    <source>
        <dbReference type="EMBL" id="CAO80067.1"/>
    </source>
</evidence>
<proteinExistence type="inferred from homology"/>
<keyword evidence="9 10" id="KW-0414">Isoprene biosynthesis</keyword>
<reference evidence="12 13" key="1">
    <citation type="journal article" date="2008" name="J. Bacteriol.">
        <title>'Candidatus Cloacamonas acidaminovorans': genome sequence reconstruction provides a first glimpse of a new bacterial division.</title>
        <authorList>
            <person name="Pelletier E."/>
            <person name="Kreimeyer A."/>
            <person name="Bocs S."/>
            <person name="Rouy Z."/>
            <person name="Gyapay G."/>
            <person name="Chouari R."/>
            <person name="Riviere D."/>
            <person name="Ganesan A."/>
            <person name="Daegelen P."/>
            <person name="Sghir A."/>
            <person name="Cohen G.N."/>
            <person name="Medigue C."/>
            <person name="Weissenbach J."/>
            <person name="Le Paslier D."/>
        </authorList>
    </citation>
    <scope>NUCLEOTIDE SEQUENCE [LARGE SCALE GENOMIC DNA]</scope>
    <source>
        <strain evidence="13">Evry</strain>
    </source>
</reference>
<dbReference type="InterPro" id="IPR029061">
    <property type="entry name" value="THDP-binding"/>
</dbReference>
<keyword evidence="5 10" id="KW-0479">Metal-binding</keyword>
<feature type="domain" description="Transketolase-like pyrimidine-binding" evidence="11">
    <location>
        <begin position="316"/>
        <end position="481"/>
    </location>
</feature>
<evidence type="ECO:0000256" key="9">
    <source>
        <dbReference type="ARBA" id="ARBA00023229"/>
    </source>
</evidence>
<comment type="function">
    <text evidence="10">Catalyzes the acyloin condensation reaction between C atoms 2 and 3 of pyruvate and glyceraldehyde 3-phosphate to yield 1-deoxy-D-xylulose-5-phosphate (DXP).</text>
</comment>
<dbReference type="Pfam" id="PF02779">
    <property type="entry name" value="Transket_pyr"/>
    <property type="match status" value="1"/>
</dbReference>
<protein>
    <recommendedName>
        <fullName evidence="10">1-deoxy-D-xylulose-5-phosphate synthase</fullName>
        <ecNumber evidence="10">2.2.1.7</ecNumber>
    </recommendedName>
    <alternativeName>
        <fullName evidence="10">1-deoxyxylulose-5-phosphate synthase</fullName>
        <shortName evidence="10">DXP synthase</shortName>
        <shortName evidence="10">DXPS</shortName>
    </alternativeName>
</protein>
<dbReference type="EC" id="2.2.1.7" evidence="10"/>
<keyword evidence="13" id="KW-1185">Reference proteome</keyword>
<feature type="binding site" evidence="10">
    <location>
        <position position="174"/>
    </location>
    <ligand>
        <name>Mg(2+)</name>
        <dbReference type="ChEBI" id="CHEBI:18420"/>
    </ligand>
</feature>
<feature type="binding site" evidence="10">
    <location>
        <position position="72"/>
    </location>
    <ligand>
        <name>thiamine diphosphate</name>
        <dbReference type="ChEBI" id="CHEBI:58937"/>
    </ligand>
</feature>
<dbReference type="InterPro" id="IPR005475">
    <property type="entry name" value="Transketolase-like_Pyr-bd"/>
</dbReference>
<dbReference type="FunFam" id="3.40.50.970:FF:000005">
    <property type="entry name" value="1-deoxy-D-xylulose-5-phosphate synthase"/>
    <property type="match status" value="1"/>
</dbReference>
<dbReference type="GO" id="GO:0030976">
    <property type="term" value="F:thiamine pyrophosphate binding"/>
    <property type="evidence" value="ECO:0007669"/>
    <property type="project" value="UniProtKB-UniRule"/>
</dbReference>
<dbReference type="SUPFAM" id="SSF52518">
    <property type="entry name" value="Thiamin diphosphate-binding fold (THDP-binding)"/>
    <property type="match status" value="2"/>
</dbReference>
<dbReference type="HOGENOM" id="CLU_009227_1_4_0"/>
<dbReference type="InterPro" id="IPR020826">
    <property type="entry name" value="Transketolase_BS"/>
</dbReference>
<evidence type="ECO:0000256" key="10">
    <source>
        <dbReference type="HAMAP-Rule" id="MF_00315"/>
    </source>
</evidence>
<gene>
    <name evidence="10 12" type="primary">dxs</name>
    <name evidence="12" type="ordered locus">CLOAM0157</name>
</gene>
<dbReference type="InterPro" id="IPR005477">
    <property type="entry name" value="Dxylulose-5-P_synthase"/>
</dbReference>
<dbReference type="InterPro" id="IPR033248">
    <property type="entry name" value="Transketolase_C"/>
</dbReference>
<dbReference type="RefSeq" id="WP_015423928.1">
    <property type="nucleotide sequence ID" value="NC_020449.1"/>
</dbReference>
<dbReference type="eggNOG" id="COG1154">
    <property type="taxonomic scope" value="Bacteria"/>
</dbReference>
<dbReference type="PANTHER" id="PTHR43322">
    <property type="entry name" value="1-D-DEOXYXYLULOSE 5-PHOSPHATE SYNTHASE-RELATED"/>
    <property type="match status" value="1"/>
</dbReference>
<dbReference type="SMART" id="SM00861">
    <property type="entry name" value="Transket_pyr"/>
    <property type="match status" value="1"/>
</dbReference>
<evidence type="ECO:0000256" key="4">
    <source>
        <dbReference type="ARBA" id="ARBA00022679"/>
    </source>
</evidence>
<keyword evidence="8 10" id="KW-0786">Thiamine pyrophosphate</keyword>
<dbReference type="Pfam" id="PF13292">
    <property type="entry name" value="DXP_synthase_N"/>
    <property type="match status" value="1"/>
</dbReference>
<dbReference type="GO" id="GO:0008661">
    <property type="term" value="F:1-deoxy-D-xylulose-5-phosphate synthase activity"/>
    <property type="evidence" value="ECO:0007669"/>
    <property type="project" value="UniProtKB-UniRule"/>
</dbReference>
<keyword evidence="7 10" id="KW-0784">Thiamine biosynthesis</keyword>
<dbReference type="NCBIfam" id="NF003933">
    <property type="entry name" value="PRK05444.2-2"/>
    <property type="match status" value="1"/>
</dbReference>
<evidence type="ECO:0000256" key="1">
    <source>
        <dbReference type="ARBA" id="ARBA00004980"/>
    </source>
</evidence>
<dbReference type="CDD" id="cd07033">
    <property type="entry name" value="TPP_PYR_DXS_TK_like"/>
    <property type="match status" value="1"/>
</dbReference>
<comment type="cofactor">
    <cofactor evidence="10">
        <name>thiamine diphosphate</name>
        <dbReference type="ChEBI" id="CHEBI:58937"/>
    </cofactor>
    <text evidence="10">Binds 1 thiamine pyrophosphate per subunit.</text>
</comment>
<comment type="subunit">
    <text evidence="3 10">Homodimer.</text>
</comment>
<dbReference type="CDD" id="cd02007">
    <property type="entry name" value="TPP_DXS"/>
    <property type="match status" value="1"/>
</dbReference>
<dbReference type="InterPro" id="IPR009014">
    <property type="entry name" value="Transketo_C/PFOR_II"/>
</dbReference>
<evidence type="ECO:0000256" key="7">
    <source>
        <dbReference type="ARBA" id="ARBA00022977"/>
    </source>
</evidence>
<name>B0VF15_CLOAI</name>
<feature type="binding site" evidence="10">
    <location>
        <position position="367"/>
    </location>
    <ligand>
        <name>thiamine diphosphate</name>
        <dbReference type="ChEBI" id="CHEBI:58937"/>
    </ligand>
</feature>
<dbReference type="OrthoDB" id="9803371at2"/>
<dbReference type="InterPro" id="IPR049557">
    <property type="entry name" value="Transketolase_CS"/>
</dbReference>